<dbReference type="InterPro" id="IPR014729">
    <property type="entry name" value="Rossmann-like_a/b/a_fold"/>
</dbReference>
<dbReference type="Pfam" id="PF05636">
    <property type="entry name" value="HIGH_NTase1"/>
    <property type="match status" value="1"/>
</dbReference>
<comment type="subcellular location">
    <subcellularLocation>
        <location evidence="3">Cytoplasm</location>
    </subcellularLocation>
</comment>
<feature type="binding site" evidence="3">
    <location>
        <position position="178"/>
    </location>
    <ligand>
        <name>ATP</name>
        <dbReference type="ChEBI" id="CHEBI:30616"/>
    </ligand>
</feature>
<accession>A0A6G7BAW0</accession>
<keyword evidence="4" id="KW-0808">Transferase</keyword>
<comment type="function">
    <text evidence="3">Catalyzes the formation of N(4)-acetylcytidine (ac(4)C) at the wobble position of elongator tRNA(Met), using acetate and ATP as substrates. First activates an acetate ion to form acetyladenylate (Ac-AMP) and then transfers the acetyl group to tRNA to form ac(4)C34.</text>
</comment>
<keyword evidence="2 3" id="KW-0819">tRNA processing</keyword>
<dbReference type="GO" id="GO:0006400">
    <property type="term" value="P:tRNA modification"/>
    <property type="evidence" value="ECO:0007669"/>
    <property type="project" value="UniProtKB-UniRule"/>
</dbReference>
<comment type="caution">
    <text evidence="3">Lacks conserved residue(s) required for the propagation of feature annotation.</text>
</comment>
<dbReference type="GO" id="GO:0016740">
    <property type="term" value="F:transferase activity"/>
    <property type="evidence" value="ECO:0007669"/>
    <property type="project" value="UniProtKB-KW"/>
</dbReference>
<keyword evidence="3" id="KW-0547">Nucleotide-binding</keyword>
<proteinExistence type="inferred from homology"/>
<reference evidence="4 5" key="1">
    <citation type="submission" date="2020-02" db="EMBL/GenBank/DDBJ databases">
        <title>Complete genome sequences of six Lactobacillus iners strains isolated from the human vagina.</title>
        <authorList>
            <person name="France M.T."/>
            <person name="Rutt L."/>
            <person name="Narina S."/>
            <person name="Arbaugh S."/>
            <person name="Humphrys M.S."/>
            <person name="Ma B."/>
            <person name="Hayward M.R."/>
            <person name="Relman D."/>
            <person name="Kwon D.S."/>
            <person name="Ravel J."/>
        </authorList>
    </citation>
    <scope>NUCLEOTIDE SEQUENCE [LARGE SCALE GENOMIC DNA]</scope>
    <source>
        <strain evidence="4 5">C0210C1</strain>
    </source>
</reference>
<keyword evidence="3" id="KW-0820">tRNA-binding</keyword>
<organism evidence="4 5">
    <name type="scientific">Lactobacillus iners</name>
    <dbReference type="NCBI Taxonomy" id="147802"/>
    <lineage>
        <taxon>Bacteria</taxon>
        <taxon>Bacillati</taxon>
        <taxon>Bacillota</taxon>
        <taxon>Bacilli</taxon>
        <taxon>Lactobacillales</taxon>
        <taxon>Lactobacillaceae</taxon>
        <taxon>Lactobacillus</taxon>
    </lineage>
</organism>
<dbReference type="SUPFAM" id="SSF52374">
    <property type="entry name" value="Nucleotidylyl transferase"/>
    <property type="match status" value="1"/>
</dbReference>
<evidence type="ECO:0000313" key="4">
    <source>
        <dbReference type="EMBL" id="QIH24416.1"/>
    </source>
</evidence>
<gene>
    <name evidence="3" type="primary">tmcAL</name>
    <name evidence="4" type="ORF">G6Z83_04135</name>
</gene>
<name>A0A6G7BAW0_9LACO</name>
<sequence length="386" mass="44428">MDAVGIIAEYNPFHNGHEFLLNQARLISQNKPIVVLMSGNYVQRGQISICDKWSRAKSALLSGADLVFELPFSYAVQPADIFACGSMKILEQLGVSDLVFGVEDDQIDYMNLGGKISKLAQSSHIFKDYTQTYSTQYNQMLIEQIGYDLTQPNITLAVAYAVANCSLSRPLHLHAIKRFGSGGHNDKYIQDIVASATAIRRQILYELNGDFSKLENYLPKEELLWLSKQAVFPNWEIMFPFLKYRLESTNISHLQSIYQMSEGLEYKMKAEIHQSHNFEDFLHKIKSKRYTYARLRRLCLYTLLDITCDDIEEANQIITPMLLGYSLRGRKYLKKIRKSTNLPIISKVDKKNSEIGSLRLQVKVDRFFEQLIGYDQNFGRKPFEVR</sequence>
<evidence type="ECO:0000256" key="1">
    <source>
        <dbReference type="ARBA" id="ARBA00022598"/>
    </source>
</evidence>
<keyword evidence="3" id="KW-0963">Cytoplasm</keyword>
<comment type="similarity">
    <text evidence="3">Belongs to the TmcAL family.</text>
</comment>
<feature type="binding site" evidence="3">
    <location>
        <position position="101"/>
    </location>
    <ligand>
        <name>ATP</name>
        <dbReference type="ChEBI" id="CHEBI:30616"/>
    </ligand>
</feature>
<dbReference type="AlphaFoldDB" id="A0A6G7BAW0"/>
<dbReference type="PANTHER" id="PTHR37825">
    <property type="entry name" value="TRNA(MET) CYTIDINE ACETATE LIGASE"/>
    <property type="match status" value="1"/>
</dbReference>
<keyword evidence="3" id="KW-0067">ATP-binding</keyword>
<dbReference type="EMBL" id="CP049228">
    <property type="protein sequence ID" value="QIH24416.1"/>
    <property type="molecule type" value="Genomic_DNA"/>
</dbReference>
<dbReference type="HAMAP" id="MF_01539">
    <property type="entry name" value="TmcAL"/>
    <property type="match status" value="1"/>
</dbReference>
<evidence type="ECO:0000256" key="2">
    <source>
        <dbReference type="ARBA" id="ARBA00022694"/>
    </source>
</evidence>
<dbReference type="RefSeq" id="WP_164824126.1">
    <property type="nucleotide sequence ID" value="NZ_CP049228.1"/>
</dbReference>
<dbReference type="GO" id="GO:0000049">
    <property type="term" value="F:tRNA binding"/>
    <property type="evidence" value="ECO:0007669"/>
    <property type="project" value="UniProtKB-KW"/>
</dbReference>
<dbReference type="GO" id="GO:0016879">
    <property type="term" value="F:ligase activity, forming carbon-nitrogen bonds"/>
    <property type="evidence" value="ECO:0007669"/>
    <property type="project" value="UniProtKB-UniRule"/>
</dbReference>
<keyword evidence="3" id="KW-0694">RNA-binding</keyword>
<dbReference type="InterPro" id="IPR008513">
    <property type="entry name" value="tRNA(Met)_cyd_acetate_ligase"/>
</dbReference>
<feature type="binding site" evidence="3">
    <location>
        <position position="153"/>
    </location>
    <ligand>
        <name>ATP</name>
        <dbReference type="ChEBI" id="CHEBI:30616"/>
    </ligand>
</feature>
<evidence type="ECO:0000256" key="3">
    <source>
        <dbReference type="HAMAP-Rule" id="MF_01539"/>
    </source>
</evidence>
<dbReference type="GO" id="GO:0005737">
    <property type="term" value="C:cytoplasm"/>
    <property type="evidence" value="ECO:0007669"/>
    <property type="project" value="UniProtKB-SubCell"/>
</dbReference>
<comment type="catalytic activity">
    <reaction evidence="3">
        <text>cytidine(34) in elongator tRNA(Met) + acetate + ATP = N(4)-acetylcytidine(34) in elongator tRNA(Met) + AMP + diphosphate</text>
        <dbReference type="Rhea" id="RHEA:58144"/>
        <dbReference type="Rhea" id="RHEA-COMP:10693"/>
        <dbReference type="Rhea" id="RHEA-COMP:10694"/>
        <dbReference type="ChEBI" id="CHEBI:30089"/>
        <dbReference type="ChEBI" id="CHEBI:30616"/>
        <dbReference type="ChEBI" id="CHEBI:33019"/>
        <dbReference type="ChEBI" id="CHEBI:74900"/>
        <dbReference type="ChEBI" id="CHEBI:82748"/>
        <dbReference type="ChEBI" id="CHEBI:456215"/>
    </reaction>
</comment>
<dbReference type="GO" id="GO:0005524">
    <property type="term" value="F:ATP binding"/>
    <property type="evidence" value="ECO:0007669"/>
    <property type="project" value="UniProtKB-KW"/>
</dbReference>
<dbReference type="PANTHER" id="PTHR37825:SF1">
    <property type="entry name" value="TRNA(MET) CYTIDINE ACETATE LIGASE"/>
    <property type="match status" value="1"/>
</dbReference>
<dbReference type="NCBIfam" id="NF010191">
    <property type="entry name" value="PRK13670.1"/>
    <property type="match status" value="1"/>
</dbReference>
<dbReference type="EC" id="6.3.4.-" evidence="3"/>
<evidence type="ECO:0000313" key="5">
    <source>
        <dbReference type="Proteomes" id="UP000501676"/>
    </source>
</evidence>
<dbReference type="Proteomes" id="UP000501676">
    <property type="component" value="Chromosome"/>
</dbReference>
<protein>
    <recommendedName>
        <fullName evidence="3">tRNA(Met) cytidine acetate ligase</fullName>
        <ecNumber evidence="3">6.3.4.-</ecNumber>
    </recommendedName>
</protein>
<dbReference type="Gene3D" id="3.40.50.620">
    <property type="entry name" value="HUPs"/>
    <property type="match status" value="1"/>
</dbReference>
<feature type="binding site" evidence="3">
    <location>
        <begin position="7"/>
        <end position="20"/>
    </location>
    <ligand>
        <name>ATP</name>
        <dbReference type="ChEBI" id="CHEBI:30616"/>
    </ligand>
</feature>
<keyword evidence="1 3" id="KW-0436">Ligase</keyword>